<dbReference type="EMBL" id="CYZD01000001">
    <property type="protein sequence ID" value="CUN50436.1"/>
    <property type="molecule type" value="Genomic_DNA"/>
</dbReference>
<reference evidence="3 4" key="1">
    <citation type="submission" date="2015-09" db="EMBL/GenBank/DDBJ databases">
        <authorList>
            <consortium name="Pathogen Informatics"/>
        </authorList>
    </citation>
    <scope>NUCLEOTIDE SEQUENCE [LARGE SCALE GENOMIC DNA]</scope>
    <source>
        <strain evidence="1 3">2789STDY5608837</strain>
        <strain evidence="2 4">2789STDY5834921</strain>
    </source>
</reference>
<evidence type="ECO:0000313" key="4">
    <source>
        <dbReference type="Proteomes" id="UP000095413"/>
    </source>
</evidence>
<sequence length="32" mass="3802">MLKRYKMYYNEAVGKIEMIGEPDYDVGDFRIG</sequence>
<dbReference type="Proteomes" id="UP000095413">
    <property type="component" value="Unassembled WGS sequence"/>
</dbReference>
<dbReference type="Proteomes" id="UP000095409">
    <property type="component" value="Unassembled WGS sequence"/>
</dbReference>
<dbReference type="AlphaFoldDB" id="A0A174T7J5"/>
<accession>A0A174T7J5</accession>
<organism evidence="2 4">
    <name type="scientific">Blautia obeum</name>
    <dbReference type="NCBI Taxonomy" id="40520"/>
    <lineage>
        <taxon>Bacteria</taxon>
        <taxon>Bacillati</taxon>
        <taxon>Bacillota</taxon>
        <taxon>Clostridia</taxon>
        <taxon>Lachnospirales</taxon>
        <taxon>Lachnospiraceae</taxon>
        <taxon>Blautia</taxon>
    </lineage>
</organism>
<dbReference type="EMBL" id="CZBA01000032">
    <property type="protein sequence ID" value="CUQ03665.1"/>
    <property type="molecule type" value="Genomic_DNA"/>
</dbReference>
<protein>
    <submittedName>
        <fullName evidence="2">Uncharacterized protein</fullName>
    </submittedName>
</protein>
<proteinExistence type="predicted"/>
<evidence type="ECO:0000313" key="2">
    <source>
        <dbReference type="EMBL" id="CUQ03665.1"/>
    </source>
</evidence>
<evidence type="ECO:0000313" key="1">
    <source>
        <dbReference type="EMBL" id="CUN50436.1"/>
    </source>
</evidence>
<evidence type="ECO:0000313" key="3">
    <source>
        <dbReference type="Proteomes" id="UP000095409"/>
    </source>
</evidence>
<name>A0A174T7J5_9FIRM</name>
<gene>
    <name evidence="1" type="ORF">ERS852394_00397</name>
    <name evidence="2" type="ORF">ERS852533_03498</name>
</gene>